<sequence length="84" mass="9457">MPSDDNVLRSQTNRHQLPQIISLAAGDLFYSIPCAAPRSLKVWQRRTLQASRLEASISRLQADLYATFARFSNQWTALGNESCC</sequence>
<gene>
    <name evidence="1" type="ORF">E2553_31660</name>
</gene>
<proteinExistence type="predicted"/>
<accession>A0A4Y8MUL1</accession>
<dbReference type="EMBL" id="SNVI01000002">
    <property type="protein sequence ID" value="TFE41240.1"/>
    <property type="molecule type" value="Genomic_DNA"/>
</dbReference>
<protein>
    <submittedName>
        <fullName evidence="1">Uncharacterized protein</fullName>
    </submittedName>
</protein>
<comment type="caution">
    <text evidence="1">The sequence shown here is derived from an EMBL/GenBank/DDBJ whole genome shotgun (WGS) entry which is preliminary data.</text>
</comment>
<name>A0A4Y8MUL1_9BURK</name>
<dbReference type="Proteomes" id="UP000297385">
    <property type="component" value="Unassembled WGS sequence"/>
</dbReference>
<reference evidence="1 2" key="1">
    <citation type="submission" date="2019-03" db="EMBL/GenBank/DDBJ databases">
        <title>Complete Genome Sequence of Paraburkholderia dipogonis ICMP 19430T, a Nitrogen-fixing Symbiont of the South African Invasive Legume Dipogon lignosus in New Zealand.</title>
        <authorList>
            <person name="De Meyer S.E."/>
        </authorList>
    </citation>
    <scope>NUCLEOTIDE SEQUENCE [LARGE SCALE GENOMIC DNA]</scope>
    <source>
        <strain evidence="1 2">ICMP 19430</strain>
    </source>
</reference>
<evidence type="ECO:0000313" key="1">
    <source>
        <dbReference type="EMBL" id="TFE41240.1"/>
    </source>
</evidence>
<dbReference type="GeneID" id="97309107"/>
<organism evidence="1 2">
    <name type="scientific">Paraburkholderia dipogonis</name>
    <dbReference type="NCBI Taxonomy" id="1211383"/>
    <lineage>
        <taxon>Bacteria</taxon>
        <taxon>Pseudomonadati</taxon>
        <taxon>Pseudomonadota</taxon>
        <taxon>Betaproteobacteria</taxon>
        <taxon>Burkholderiales</taxon>
        <taxon>Burkholderiaceae</taxon>
        <taxon>Paraburkholderia</taxon>
    </lineage>
</organism>
<evidence type="ECO:0000313" key="2">
    <source>
        <dbReference type="Proteomes" id="UP000297385"/>
    </source>
</evidence>
<dbReference type="AlphaFoldDB" id="A0A4Y8MUL1"/>
<dbReference type="RefSeq" id="WP_134464103.1">
    <property type="nucleotide sequence ID" value="NZ_JBHSSZ010000028.1"/>
</dbReference>